<name>L1I9X9_GUITC</name>
<accession>L1I9X9</accession>
<dbReference type="KEGG" id="gtt:GUITHDRAFT_82124"/>
<organism evidence="1">
    <name type="scientific">Guillardia theta (strain CCMP2712)</name>
    <name type="common">Cryptophyte</name>
    <dbReference type="NCBI Taxonomy" id="905079"/>
    <lineage>
        <taxon>Eukaryota</taxon>
        <taxon>Cryptophyceae</taxon>
        <taxon>Pyrenomonadales</taxon>
        <taxon>Geminigeraceae</taxon>
        <taxon>Guillardia</taxon>
    </lineage>
</organism>
<dbReference type="AlphaFoldDB" id="L1I9X9"/>
<sequence>MHPDQAAQVRSDIFCYHVRQTCQAIIEFALANNKPFACIPCCLYSNQPQFRSRRLGDGRQVRDYESLVEFLSSMAEDIRVETLPFEGKNKVIYRMRT</sequence>
<reference evidence="1 3" key="1">
    <citation type="journal article" date="2012" name="Nature">
        <title>Algal genomes reveal evolutionary mosaicism and the fate of nucleomorphs.</title>
        <authorList>
            <consortium name="DOE Joint Genome Institute"/>
            <person name="Curtis B.A."/>
            <person name="Tanifuji G."/>
            <person name="Burki F."/>
            <person name="Gruber A."/>
            <person name="Irimia M."/>
            <person name="Maruyama S."/>
            <person name="Arias M.C."/>
            <person name="Ball S.G."/>
            <person name="Gile G.H."/>
            <person name="Hirakawa Y."/>
            <person name="Hopkins J.F."/>
            <person name="Kuo A."/>
            <person name="Rensing S.A."/>
            <person name="Schmutz J."/>
            <person name="Symeonidi A."/>
            <person name="Elias M."/>
            <person name="Eveleigh R.J."/>
            <person name="Herman E.K."/>
            <person name="Klute M.J."/>
            <person name="Nakayama T."/>
            <person name="Obornik M."/>
            <person name="Reyes-Prieto A."/>
            <person name="Armbrust E.V."/>
            <person name="Aves S.J."/>
            <person name="Beiko R.G."/>
            <person name="Coutinho P."/>
            <person name="Dacks J.B."/>
            <person name="Durnford D.G."/>
            <person name="Fast N.M."/>
            <person name="Green B.R."/>
            <person name="Grisdale C.J."/>
            <person name="Hempel F."/>
            <person name="Henrissat B."/>
            <person name="Hoppner M.P."/>
            <person name="Ishida K."/>
            <person name="Kim E."/>
            <person name="Koreny L."/>
            <person name="Kroth P.G."/>
            <person name="Liu Y."/>
            <person name="Malik S.B."/>
            <person name="Maier U.G."/>
            <person name="McRose D."/>
            <person name="Mock T."/>
            <person name="Neilson J.A."/>
            <person name="Onodera N.T."/>
            <person name="Poole A.M."/>
            <person name="Pritham E.J."/>
            <person name="Richards T.A."/>
            <person name="Rocap G."/>
            <person name="Roy S.W."/>
            <person name="Sarai C."/>
            <person name="Schaack S."/>
            <person name="Shirato S."/>
            <person name="Slamovits C.H."/>
            <person name="Spencer D.F."/>
            <person name="Suzuki S."/>
            <person name="Worden A.Z."/>
            <person name="Zauner S."/>
            <person name="Barry K."/>
            <person name="Bell C."/>
            <person name="Bharti A.K."/>
            <person name="Crow J.A."/>
            <person name="Grimwood J."/>
            <person name="Kramer R."/>
            <person name="Lindquist E."/>
            <person name="Lucas S."/>
            <person name="Salamov A."/>
            <person name="McFadden G.I."/>
            <person name="Lane C.E."/>
            <person name="Keeling P.J."/>
            <person name="Gray M.W."/>
            <person name="Grigoriev I.V."/>
            <person name="Archibald J.M."/>
        </authorList>
    </citation>
    <scope>NUCLEOTIDE SEQUENCE</scope>
    <source>
        <strain evidence="1 3">CCMP2712</strain>
    </source>
</reference>
<reference evidence="3" key="2">
    <citation type="submission" date="2012-11" db="EMBL/GenBank/DDBJ databases">
        <authorList>
            <person name="Kuo A."/>
            <person name="Curtis B.A."/>
            <person name="Tanifuji G."/>
            <person name="Burki F."/>
            <person name="Gruber A."/>
            <person name="Irimia M."/>
            <person name="Maruyama S."/>
            <person name="Arias M.C."/>
            <person name="Ball S.G."/>
            <person name="Gile G.H."/>
            <person name="Hirakawa Y."/>
            <person name="Hopkins J.F."/>
            <person name="Rensing S.A."/>
            <person name="Schmutz J."/>
            <person name="Symeonidi A."/>
            <person name="Elias M."/>
            <person name="Eveleigh R.J."/>
            <person name="Herman E.K."/>
            <person name="Klute M.J."/>
            <person name="Nakayama T."/>
            <person name="Obornik M."/>
            <person name="Reyes-Prieto A."/>
            <person name="Armbrust E.V."/>
            <person name="Aves S.J."/>
            <person name="Beiko R.G."/>
            <person name="Coutinho P."/>
            <person name="Dacks J.B."/>
            <person name="Durnford D.G."/>
            <person name="Fast N.M."/>
            <person name="Green B.R."/>
            <person name="Grisdale C."/>
            <person name="Hempe F."/>
            <person name="Henrissat B."/>
            <person name="Hoppner M.P."/>
            <person name="Ishida K.-I."/>
            <person name="Kim E."/>
            <person name="Koreny L."/>
            <person name="Kroth P.G."/>
            <person name="Liu Y."/>
            <person name="Malik S.-B."/>
            <person name="Maier U.G."/>
            <person name="McRose D."/>
            <person name="Mock T."/>
            <person name="Neilson J.A."/>
            <person name="Onodera N.T."/>
            <person name="Poole A.M."/>
            <person name="Pritham E.J."/>
            <person name="Richards T.A."/>
            <person name="Rocap G."/>
            <person name="Roy S.W."/>
            <person name="Sarai C."/>
            <person name="Schaack S."/>
            <person name="Shirato S."/>
            <person name="Slamovits C.H."/>
            <person name="Spencer D.F."/>
            <person name="Suzuki S."/>
            <person name="Worden A.Z."/>
            <person name="Zauner S."/>
            <person name="Barry K."/>
            <person name="Bell C."/>
            <person name="Bharti A.K."/>
            <person name="Crow J.A."/>
            <person name="Grimwood J."/>
            <person name="Kramer R."/>
            <person name="Lindquist E."/>
            <person name="Lucas S."/>
            <person name="Salamov A."/>
            <person name="McFadden G.I."/>
            <person name="Lane C.E."/>
            <person name="Keeling P.J."/>
            <person name="Gray M.W."/>
            <person name="Grigoriev I.V."/>
            <person name="Archibald J.M."/>
        </authorList>
    </citation>
    <scope>NUCLEOTIDE SEQUENCE</scope>
    <source>
        <strain evidence="3">CCMP2712</strain>
    </source>
</reference>
<proteinExistence type="predicted"/>
<dbReference type="OrthoDB" id="7459479at2759"/>
<dbReference type="EnsemblProtists" id="EKX32655">
    <property type="protein sequence ID" value="EKX32655"/>
    <property type="gene ID" value="GUITHDRAFT_82124"/>
</dbReference>
<dbReference type="HOGENOM" id="CLU_2502660_0_0_1"/>
<evidence type="ECO:0008006" key="4">
    <source>
        <dbReference type="Google" id="ProtNLM"/>
    </source>
</evidence>
<dbReference type="PaxDb" id="55529-EKX32655"/>
<evidence type="ECO:0000313" key="1">
    <source>
        <dbReference type="EMBL" id="EKX32655.1"/>
    </source>
</evidence>
<dbReference type="RefSeq" id="XP_005819635.1">
    <property type="nucleotide sequence ID" value="XM_005819578.1"/>
</dbReference>
<gene>
    <name evidence="1" type="ORF">GUITHDRAFT_82124</name>
</gene>
<protein>
    <recommendedName>
        <fullName evidence="4">Methyltransferase domain-containing protein</fullName>
    </recommendedName>
</protein>
<reference evidence="2" key="3">
    <citation type="submission" date="2016-03" db="UniProtKB">
        <authorList>
            <consortium name="EnsemblProtists"/>
        </authorList>
    </citation>
    <scope>IDENTIFICATION</scope>
</reference>
<dbReference type="EMBL" id="JH993178">
    <property type="protein sequence ID" value="EKX32655.1"/>
    <property type="molecule type" value="Genomic_DNA"/>
</dbReference>
<dbReference type="Proteomes" id="UP000011087">
    <property type="component" value="Unassembled WGS sequence"/>
</dbReference>
<dbReference type="PANTHER" id="PTHR36971:SF1">
    <property type="entry name" value="METHYLTRANSFERASE DOMAIN-CONTAINING PROTEIN"/>
    <property type="match status" value="1"/>
</dbReference>
<dbReference type="PANTHER" id="PTHR36971">
    <property type="entry name" value="UNNAMED PRODUCT"/>
    <property type="match status" value="1"/>
</dbReference>
<evidence type="ECO:0000313" key="3">
    <source>
        <dbReference type="Proteomes" id="UP000011087"/>
    </source>
</evidence>
<keyword evidence="3" id="KW-1185">Reference proteome</keyword>
<evidence type="ECO:0000313" key="2">
    <source>
        <dbReference type="EnsemblProtists" id="EKX32655"/>
    </source>
</evidence>
<dbReference type="GeneID" id="17289382"/>